<dbReference type="EMBL" id="FMZX01000018">
    <property type="protein sequence ID" value="SDE07505.1"/>
    <property type="molecule type" value="Genomic_DNA"/>
</dbReference>
<protein>
    <submittedName>
        <fullName evidence="8">FMN-dependent oxidoreductase, nitrilotriacetate monooxygenase family</fullName>
    </submittedName>
</protein>
<keyword evidence="1 6" id="KW-0285">Flavoprotein</keyword>
<feature type="domain" description="Luciferase-like" evidence="7">
    <location>
        <begin position="26"/>
        <end position="386"/>
    </location>
</feature>
<dbReference type="InterPro" id="IPR036661">
    <property type="entry name" value="Luciferase-like_sf"/>
</dbReference>
<dbReference type="CDD" id="cd01095">
    <property type="entry name" value="Nitrilotriacetate_monoxgenase"/>
    <property type="match status" value="1"/>
</dbReference>
<keyword evidence="2 6" id="KW-0288">FMN</keyword>
<evidence type="ECO:0000256" key="6">
    <source>
        <dbReference type="PIRSR" id="PIRSR000337-1"/>
    </source>
</evidence>
<feature type="binding site" evidence="6">
    <location>
        <position position="227"/>
    </location>
    <ligand>
        <name>FMN</name>
        <dbReference type="ChEBI" id="CHEBI:58210"/>
    </ligand>
</feature>
<keyword evidence="4 8" id="KW-0503">Monooxygenase</keyword>
<keyword evidence="9" id="KW-1185">Reference proteome</keyword>
<evidence type="ECO:0000256" key="4">
    <source>
        <dbReference type="ARBA" id="ARBA00023033"/>
    </source>
</evidence>
<evidence type="ECO:0000313" key="8">
    <source>
        <dbReference type="EMBL" id="SDE07505.1"/>
    </source>
</evidence>
<dbReference type="Pfam" id="PF00296">
    <property type="entry name" value="Bac_luciferase"/>
    <property type="match status" value="1"/>
</dbReference>
<dbReference type="InterPro" id="IPR011251">
    <property type="entry name" value="Luciferase-like_dom"/>
</dbReference>
<dbReference type="GO" id="GO:0016705">
    <property type="term" value="F:oxidoreductase activity, acting on paired donors, with incorporation or reduction of molecular oxygen"/>
    <property type="evidence" value="ECO:0007669"/>
    <property type="project" value="InterPro"/>
</dbReference>
<dbReference type="Proteomes" id="UP000198925">
    <property type="component" value="Unassembled WGS sequence"/>
</dbReference>
<dbReference type="STRING" id="938405.SAMN02927895_03401"/>
<feature type="binding site" evidence="6">
    <location>
        <position position="156"/>
    </location>
    <ligand>
        <name>FMN</name>
        <dbReference type="ChEBI" id="CHEBI:58210"/>
    </ligand>
</feature>
<dbReference type="PANTHER" id="PTHR30011:SF16">
    <property type="entry name" value="C2H2 FINGER DOMAIN TRANSCRIPTION FACTOR (EUROFUNG)-RELATED"/>
    <property type="match status" value="1"/>
</dbReference>
<organism evidence="8 9">
    <name type="scientific">Belnapia rosea</name>
    <dbReference type="NCBI Taxonomy" id="938405"/>
    <lineage>
        <taxon>Bacteria</taxon>
        <taxon>Pseudomonadati</taxon>
        <taxon>Pseudomonadota</taxon>
        <taxon>Alphaproteobacteria</taxon>
        <taxon>Acetobacterales</taxon>
        <taxon>Roseomonadaceae</taxon>
        <taxon>Belnapia</taxon>
    </lineage>
</organism>
<sequence length="444" mass="49097">MRTRKPIKLGLSMRYLGYHAAAWRHPEADPGAASKLSHFLRIARTAEAAKFDMLFLADGIGLRTRDEPPGALCRSHQTAELEPLTLLSALAAVTSHIGLVSTASTTYNEPFHIARKWASLDHLSGGRAGWNIVTSWSEAEAWNFNRDQHMEYDARYERAAEFVEVVKGLWDSWEGDALVHDKASGIFFDQSKLHVLDHKGKHFKVRGPLTVARTPQGRPIMVQAGASEQGLEIAASSADVVYTASHRLEAARDYYADLKSRLAKHGREPDHLKVMPGVTYFVGRTQEEAQAKLDLLNNLVEPELGLSYLYGQMGDLSGYPLDGPVPEPKDPRLRSMARIGLEMARRENLTIRQLYTRIAAGFGGRVVVGTPESIVDDMEAWVDAGAADGFNICPPVLPMGLDDFVALVLPEMRRRGLFRTEYEGTTLRANLGVPVPGNRYAAAR</sequence>
<keyword evidence="3" id="KW-0560">Oxidoreductase</keyword>
<feature type="binding site" evidence="6">
    <location>
        <position position="102"/>
    </location>
    <ligand>
        <name>FMN</name>
        <dbReference type="ChEBI" id="CHEBI:58210"/>
    </ligand>
</feature>
<evidence type="ECO:0000256" key="3">
    <source>
        <dbReference type="ARBA" id="ARBA00023002"/>
    </source>
</evidence>
<evidence type="ECO:0000259" key="7">
    <source>
        <dbReference type="Pfam" id="PF00296"/>
    </source>
</evidence>
<accession>A0A1G7A0B0</accession>
<evidence type="ECO:0000313" key="9">
    <source>
        <dbReference type="Proteomes" id="UP000198925"/>
    </source>
</evidence>
<evidence type="ECO:0000256" key="5">
    <source>
        <dbReference type="ARBA" id="ARBA00033748"/>
    </source>
</evidence>
<dbReference type="AlphaFoldDB" id="A0A1G7A0B0"/>
<evidence type="ECO:0000256" key="1">
    <source>
        <dbReference type="ARBA" id="ARBA00022630"/>
    </source>
</evidence>
<reference evidence="8 9" key="1">
    <citation type="submission" date="2016-10" db="EMBL/GenBank/DDBJ databases">
        <authorList>
            <person name="de Groot N.N."/>
        </authorList>
    </citation>
    <scope>NUCLEOTIDE SEQUENCE [LARGE SCALE GENOMIC DNA]</scope>
    <source>
        <strain evidence="8 9">CPCC 100156</strain>
    </source>
</reference>
<evidence type="ECO:0000256" key="2">
    <source>
        <dbReference type="ARBA" id="ARBA00022643"/>
    </source>
</evidence>
<dbReference type="SUPFAM" id="SSF51679">
    <property type="entry name" value="Bacterial luciferase-like"/>
    <property type="match status" value="1"/>
</dbReference>
<dbReference type="PIRSF" id="PIRSF000337">
    <property type="entry name" value="NTA_MOA"/>
    <property type="match status" value="1"/>
</dbReference>
<feature type="binding site" evidence="6">
    <location>
        <position position="58"/>
    </location>
    <ligand>
        <name>FMN</name>
        <dbReference type="ChEBI" id="CHEBI:58210"/>
    </ligand>
</feature>
<dbReference type="InterPro" id="IPR016215">
    <property type="entry name" value="NTA_MOA"/>
</dbReference>
<proteinExistence type="inferred from homology"/>
<gene>
    <name evidence="8" type="ORF">SAMN04487779_10187</name>
</gene>
<comment type="similarity">
    <text evidence="5">Belongs to the NtaA/SnaA/DszA monooxygenase family.</text>
</comment>
<dbReference type="PANTHER" id="PTHR30011">
    <property type="entry name" value="ALKANESULFONATE MONOOXYGENASE-RELATED"/>
    <property type="match status" value="1"/>
</dbReference>
<dbReference type="RefSeq" id="WP_090664619.1">
    <property type="nucleotide sequence ID" value="NZ_FMZX01000018.1"/>
</dbReference>
<dbReference type="InterPro" id="IPR051260">
    <property type="entry name" value="Diverse_substr_monoxygenases"/>
</dbReference>
<dbReference type="Gene3D" id="3.20.20.30">
    <property type="entry name" value="Luciferase-like domain"/>
    <property type="match status" value="1"/>
</dbReference>
<dbReference type="GO" id="GO:0004497">
    <property type="term" value="F:monooxygenase activity"/>
    <property type="evidence" value="ECO:0007669"/>
    <property type="project" value="UniProtKB-KW"/>
</dbReference>
<name>A0A1G7A0B0_9PROT</name>
<dbReference type="NCBIfam" id="TIGR03860">
    <property type="entry name" value="FMN_nitrolo"/>
    <property type="match status" value="1"/>
</dbReference>